<dbReference type="Pfam" id="PF23807">
    <property type="entry name" value="RHH_10"/>
    <property type="match status" value="1"/>
</dbReference>
<sequence>MAKEQTVFSMRMDKDLHKRIKIFSAEQEMTIKDMFIECMEKRMAEAKKKEKEEK</sequence>
<gene>
    <name evidence="1" type="ORF">SAMN06295933_0870</name>
</gene>
<dbReference type="RefSeq" id="WP_170921368.1">
    <property type="nucleotide sequence ID" value="NZ_FWZU01000001.1"/>
</dbReference>
<dbReference type="SUPFAM" id="SSF47598">
    <property type="entry name" value="Ribbon-helix-helix"/>
    <property type="match status" value="1"/>
</dbReference>
<proteinExistence type="predicted"/>
<dbReference type="Gene3D" id="1.10.1220.10">
    <property type="entry name" value="Met repressor-like"/>
    <property type="match status" value="1"/>
</dbReference>
<protein>
    <submittedName>
        <fullName evidence="1">Uncharacterized protein</fullName>
    </submittedName>
</protein>
<accession>A0A1X7CHH8</accession>
<dbReference type="AlphaFoldDB" id="A0A1X7CHH8"/>
<organism evidence="1 2">
    <name type="scientific">Desulfovibrio gilichinskyi</name>
    <dbReference type="NCBI Taxonomy" id="1519643"/>
    <lineage>
        <taxon>Bacteria</taxon>
        <taxon>Pseudomonadati</taxon>
        <taxon>Thermodesulfobacteriota</taxon>
        <taxon>Desulfovibrionia</taxon>
        <taxon>Desulfovibrionales</taxon>
        <taxon>Desulfovibrionaceae</taxon>
        <taxon>Desulfovibrio</taxon>
    </lineage>
</organism>
<dbReference type="InterPro" id="IPR056972">
    <property type="entry name" value="RHH_dom-containing"/>
</dbReference>
<dbReference type="GO" id="GO:0006355">
    <property type="term" value="P:regulation of DNA-templated transcription"/>
    <property type="evidence" value="ECO:0007669"/>
    <property type="project" value="InterPro"/>
</dbReference>
<dbReference type="EMBL" id="FWZU01000001">
    <property type="protein sequence ID" value="SME96195.1"/>
    <property type="molecule type" value="Genomic_DNA"/>
</dbReference>
<dbReference type="InterPro" id="IPR010985">
    <property type="entry name" value="Ribbon_hlx_hlx"/>
</dbReference>
<dbReference type="Proteomes" id="UP000192906">
    <property type="component" value="Unassembled WGS sequence"/>
</dbReference>
<name>A0A1X7CHH8_9BACT</name>
<dbReference type="STRING" id="1519643.SAMN06295933_0870"/>
<dbReference type="InterPro" id="IPR013321">
    <property type="entry name" value="Arc_rbn_hlx_hlx"/>
</dbReference>
<reference evidence="2" key="1">
    <citation type="submission" date="2017-04" db="EMBL/GenBank/DDBJ databases">
        <authorList>
            <person name="Varghese N."/>
            <person name="Submissions S."/>
        </authorList>
    </citation>
    <scope>NUCLEOTIDE SEQUENCE [LARGE SCALE GENOMIC DNA]</scope>
    <source>
        <strain evidence="2">K3S</strain>
    </source>
</reference>
<keyword evidence="2" id="KW-1185">Reference proteome</keyword>
<evidence type="ECO:0000313" key="2">
    <source>
        <dbReference type="Proteomes" id="UP000192906"/>
    </source>
</evidence>
<evidence type="ECO:0000313" key="1">
    <source>
        <dbReference type="EMBL" id="SME96195.1"/>
    </source>
</evidence>